<dbReference type="RefSeq" id="WP_109009859.1">
    <property type="nucleotide sequence ID" value="NZ_BDUD01000001.1"/>
</dbReference>
<reference evidence="2 3" key="1">
    <citation type="submission" date="2017-06" db="EMBL/GenBank/DDBJ databases">
        <title>Genome sequencing of cyanobaciteial culture collection at National Institute for Environmental Studies (NIES).</title>
        <authorList>
            <person name="Hirose Y."/>
            <person name="Shimura Y."/>
            <person name="Fujisawa T."/>
            <person name="Nakamura Y."/>
            <person name="Kawachi M."/>
        </authorList>
    </citation>
    <scope>NUCLEOTIDE SEQUENCE [LARGE SCALE GENOMIC DNA]</scope>
    <source>
        <strain evidence="2 3">NIES-4072</strain>
    </source>
</reference>
<sequence length="141" mass="16491">MDNDIKLKTRSNSAFRLIYHLVLVTKFRRKSLTAEILTRMKSIINELLFKWECELIEFGGEADHLHLLIETHPSVDLSKLVNNIKTVTSRKLRSEFSQHLKKFYWAEKPQFWSGSYALISVGAQAPLDKLIEYVQNQEKPE</sequence>
<keyword evidence="3" id="KW-1185">Reference proteome</keyword>
<evidence type="ECO:0000313" key="3">
    <source>
        <dbReference type="Proteomes" id="UP000245124"/>
    </source>
</evidence>
<dbReference type="OrthoDB" id="9798161at2"/>
<accession>A0A2R5FMX3</accession>
<evidence type="ECO:0000313" key="2">
    <source>
        <dbReference type="EMBL" id="GBG20122.1"/>
    </source>
</evidence>
<dbReference type="GO" id="GO:0003677">
    <property type="term" value="F:DNA binding"/>
    <property type="evidence" value="ECO:0007669"/>
    <property type="project" value="InterPro"/>
</dbReference>
<name>A0A2R5FMX3_NOSCO</name>
<gene>
    <name evidence="2" type="ORF">NIES4072_37960</name>
</gene>
<dbReference type="SMART" id="SM01321">
    <property type="entry name" value="Y1_Tnp"/>
    <property type="match status" value="1"/>
</dbReference>
<evidence type="ECO:0000259" key="1">
    <source>
        <dbReference type="SMART" id="SM01321"/>
    </source>
</evidence>
<dbReference type="AlphaFoldDB" id="A0A2R5FMX3"/>
<dbReference type="GO" id="GO:0004803">
    <property type="term" value="F:transposase activity"/>
    <property type="evidence" value="ECO:0007669"/>
    <property type="project" value="InterPro"/>
</dbReference>
<dbReference type="PANTHER" id="PTHR33360">
    <property type="entry name" value="TRANSPOSASE FOR INSERTION SEQUENCE ELEMENT IS200"/>
    <property type="match status" value="1"/>
</dbReference>
<protein>
    <submittedName>
        <fullName evidence="2">Transposase</fullName>
    </submittedName>
</protein>
<dbReference type="PANTHER" id="PTHR33360:SF2">
    <property type="entry name" value="TRANSPOSASE FOR INSERTION SEQUENCE ELEMENT IS200"/>
    <property type="match status" value="1"/>
</dbReference>
<dbReference type="InterPro" id="IPR002686">
    <property type="entry name" value="Transposase_17"/>
</dbReference>
<proteinExistence type="predicted"/>
<dbReference type="EMBL" id="BDUD01000001">
    <property type="protein sequence ID" value="GBG20122.1"/>
    <property type="molecule type" value="Genomic_DNA"/>
</dbReference>
<dbReference type="Pfam" id="PF01797">
    <property type="entry name" value="Y1_Tnp"/>
    <property type="match status" value="1"/>
</dbReference>
<feature type="domain" description="Transposase IS200-like" evidence="1">
    <location>
        <begin position="14"/>
        <end position="137"/>
    </location>
</feature>
<dbReference type="InterPro" id="IPR036515">
    <property type="entry name" value="Transposase_17_sf"/>
</dbReference>
<dbReference type="Proteomes" id="UP000245124">
    <property type="component" value="Unassembled WGS sequence"/>
</dbReference>
<comment type="caution">
    <text evidence="2">The sequence shown here is derived from an EMBL/GenBank/DDBJ whole genome shotgun (WGS) entry which is preliminary data.</text>
</comment>
<dbReference type="SUPFAM" id="SSF143422">
    <property type="entry name" value="Transposase IS200-like"/>
    <property type="match status" value="1"/>
</dbReference>
<dbReference type="Gene3D" id="3.30.70.1290">
    <property type="entry name" value="Transposase IS200-like"/>
    <property type="match status" value="1"/>
</dbReference>
<dbReference type="GO" id="GO:0006313">
    <property type="term" value="P:DNA transposition"/>
    <property type="evidence" value="ECO:0007669"/>
    <property type="project" value="InterPro"/>
</dbReference>
<organism evidence="2 3">
    <name type="scientific">Nostoc commune NIES-4072</name>
    <dbReference type="NCBI Taxonomy" id="2005467"/>
    <lineage>
        <taxon>Bacteria</taxon>
        <taxon>Bacillati</taxon>
        <taxon>Cyanobacteriota</taxon>
        <taxon>Cyanophyceae</taxon>
        <taxon>Nostocales</taxon>
        <taxon>Nostocaceae</taxon>
        <taxon>Nostoc</taxon>
    </lineage>
</organism>
<dbReference type="NCBIfam" id="NF033573">
    <property type="entry name" value="transpos_IS200"/>
    <property type="match status" value="1"/>
</dbReference>